<sequence length="170" mass="18050">MAMVGLFWITEDSVYLGAEPAGTASGVRLTEEGVETLGAGREAFWSWPEVERIDVRDVPVRSAPRRLVSMALGTLYSAVTGDGEHPPAWTVRVETADGAAEVEVHAAVAGGTYTPAEYVLSRTVLGRLASGGTTVGDLVAWRLDRPTGDSPPRGAREALLRTWAGPQDMS</sequence>
<dbReference type="AlphaFoldDB" id="A0A1W7CY85"/>
<name>A0A1W7CY85_9ACTN</name>
<proteinExistence type="predicted"/>
<dbReference type="OrthoDB" id="4295943at2"/>
<protein>
    <submittedName>
        <fullName evidence="1">Uncharacterized protein</fullName>
    </submittedName>
</protein>
<dbReference type="EMBL" id="CP021121">
    <property type="protein sequence ID" value="ARQ69667.1"/>
    <property type="molecule type" value="Genomic_DNA"/>
</dbReference>
<evidence type="ECO:0000313" key="1">
    <source>
        <dbReference type="EMBL" id="ARQ69667.1"/>
    </source>
</evidence>
<organism evidence="1 2">
    <name type="scientific">Streptomyces marincola</name>
    <dbReference type="NCBI Taxonomy" id="2878388"/>
    <lineage>
        <taxon>Bacteria</taxon>
        <taxon>Bacillati</taxon>
        <taxon>Actinomycetota</taxon>
        <taxon>Actinomycetes</taxon>
        <taxon>Kitasatosporales</taxon>
        <taxon>Streptomycetaceae</taxon>
        <taxon>Streptomyces</taxon>
    </lineage>
</organism>
<gene>
    <name evidence="1" type="ORF">CAG99_13015</name>
</gene>
<dbReference type="KEGG" id="smao:CAG99_13015"/>
<accession>A0A1W7CY85</accession>
<dbReference type="Proteomes" id="UP000194218">
    <property type="component" value="Chromosome"/>
</dbReference>
<reference evidence="1 2" key="1">
    <citation type="submission" date="2017-05" db="EMBL/GenBank/DDBJ databases">
        <title>Complete genome sequence of Streptomyces sp. SCSIO 03032 revealed the diverse biosynthetic pathways for its bioactive secondary metabolites.</title>
        <authorList>
            <person name="Ma L."/>
            <person name="Zhu Y."/>
            <person name="Zhang W."/>
            <person name="Zhang G."/>
            <person name="Tian X."/>
            <person name="Zhang S."/>
            <person name="Zhang C."/>
        </authorList>
    </citation>
    <scope>NUCLEOTIDE SEQUENCE [LARGE SCALE GENOMIC DNA]</scope>
    <source>
        <strain evidence="1 2">SCSIO 03032</strain>
    </source>
</reference>
<evidence type="ECO:0000313" key="2">
    <source>
        <dbReference type="Proteomes" id="UP000194218"/>
    </source>
</evidence>
<keyword evidence="2" id="KW-1185">Reference proteome</keyword>